<dbReference type="OrthoDB" id="4511102at2759"/>
<proteinExistence type="predicted"/>
<reference evidence="1 2" key="1">
    <citation type="submission" date="2016-12" db="EMBL/GenBank/DDBJ databases">
        <title>The genomes of Aspergillus section Nigri reveals drivers in fungal speciation.</title>
        <authorList>
            <consortium name="DOE Joint Genome Institute"/>
            <person name="Vesth T.C."/>
            <person name="Nybo J."/>
            <person name="Theobald S."/>
            <person name="Brandl J."/>
            <person name="Frisvad J.C."/>
            <person name="Nielsen K.F."/>
            <person name="Lyhne E.K."/>
            <person name="Kogle M.E."/>
            <person name="Kuo A."/>
            <person name="Riley R."/>
            <person name="Clum A."/>
            <person name="Nolan M."/>
            <person name="Lipzen A."/>
            <person name="Salamov A."/>
            <person name="Henrissat B."/>
            <person name="Wiebenga A."/>
            <person name="De Vries R.P."/>
            <person name="Grigoriev I.V."/>
            <person name="Mortensen U.H."/>
            <person name="Andersen M.R."/>
            <person name="Baker S.E."/>
        </authorList>
    </citation>
    <scope>NUCLEOTIDE SEQUENCE [LARGE SCALE GENOMIC DNA]</scope>
    <source>
        <strain evidence="1 2">CBS 121591</strain>
    </source>
</reference>
<gene>
    <name evidence="1" type="ORF">BO82DRAFT_181927</name>
</gene>
<name>A0A319E2A0_9EURO</name>
<dbReference type="GeneID" id="37133177"/>
<organism evidence="1 2">
    <name type="scientific">Aspergillus uvarum CBS 121591</name>
    <dbReference type="NCBI Taxonomy" id="1448315"/>
    <lineage>
        <taxon>Eukaryota</taxon>
        <taxon>Fungi</taxon>
        <taxon>Dikarya</taxon>
        <taxon>Ascomycota</taxon>
        <taxon>Pezizomycotina</taxon>
        <taxon>Eurotiomycetes</taxon>
        <taxon>Eurotiomycetidae</taxon>
        <taxon>Eurotiales</taxon>
        <taxon>Aspergillaceae</taxon>
        <taxon>Aspergillus</taxon>
        <taxon>Aspergillus subgen. Circumdati</taxon>
    </lineage>
</organism>
<dbReference type="AlphaFoldDB" id="A0A319E2A0"/>
<evidence type="ECO:0000313" key="2">
    <source>
        <dbReference type="Proteomes" id="UP000248340"/>
    </source>
</evidence>
<keyword evidence="2" id="KW-1185">Reference proteome</keyword>
<accession>A0A319E2A0</accession>
<sequence length="202" mass="22283">MILHDHPGYIDFLLWPHLHQQLRGSWKHYESEDLVRTLIRGFQVHNADIDPQYSQLTLENGELQLSKAFERVLADDSNFCMQPYLFTRPPSIARGGSLVVSEPPAAPESFGCPTHTVGGVLDTDGRQALSGHGVWASTSPSQNTRYLQGSITSAISQCPQLLDHDTTQSSETVFTDCIEGNSLAWDDMMAASSFSIDAVGEF</sequence>
<protein>
    <submittedName>
        <fullName evidence="1">Uncharacterized protein</fullName>
    </submittedName>
</protein>
<dbReference type="EMBL" id="KZ821680">
    <property type="protein sequence ID" value="PYH85242.1"/>
    <property type="molecule type" value="Genomic_DNA"/>
</dbReference>
<dbReference type="Proteomes" id="UP000248340">
    <property type="component" value="Unassembled WGS sequence"/>
</dbReference>
<dbReference type="VEuPathDB" id="FungiDB:BO82DRAFT_181927"/>
<dbReference type="RefSeq" id="XP_025495442.1">
    <property type="nucleotide sequence ID" value="XM_025630436.1"/>
</dbReference>
<evidence type="ECO:0000313" key="1">
    <source>
        <dbReference type="EMBL" id="PYH85242.1"/>
    </source>
</evidence>